<name>A0AAX4P6Z4_9CHLO</name>
<proteinExistence type="inferred from homology"/>
<dbReference type="InterPro" id="IPR002563">
    <property type="entry name" value="Flavin_Rdtase-like_dom"/>
</dbReference>
<evidence type="ECO:0000256" key="1">
    <source>
        <dbReference type="ARBA" id="ARBA00001917"/>
    </source>
</evidence>
<dbReference type="SMART" id="SM00903">
    <property type="entry name" value="Flavin_Reduct"/>
    <property type="match status" value="1"/>
</dbReference>
<sequence length="285" mass="31351">MSGLAFQGLKRGLAVVVAEGRAVAPLASWRAPFASASDSFTEKIWGTQPHPGWEPPKKLPVPPAIENGKMVAIDPRVIGGKKCYPLIISAVVPRPIAFVSTVSKDGQQNLAPFSYFTAMHDPPCVVICVNRAAHRNGGKKDTMANIDETKEFTVNVLSEWFLEQANHTCGNYDEDVDEMALSGLTKEPSLKVKPPRVKESAVHMECKLKHKYETKGYNGEDTATIVVGEIVMFHVNESVAKKTPSGNTYVGLEELQPISRLGGNTYGRSRECFDLARPDRDWQNR</sequence>
<dbReference type="PANTHER" id="PTHR33798:SF5">
    <property type="entry name" value="FLAVIN REDUCTASE LIKE DOMAIN-CONTAINING PROTEIN"/>
    <property type="match status" value="1"/>
</dbReference>
<organism evidence="6 7">
    <name type="scientific">Chloropicon roscoffensis</name>
    <dbReference type="NCBI Taxonomy" id="1461544"/>
    <lineage>
        <taxon>Eukaryota</taxon>
        <taxon>Viridiplantae</taxon>
        <taxon>Chlorophyta</taxon>
        <taxon>Chloropicophyceae</taxon>
        <taxon>Chloropicales</taxon>
        <taxon>Chloropicaceae</taxon>
        <taxon>Chloropicon</taxon>
    </lineage>
</organism>
<dbReference type="EMBL" id="CP151504">
    <property type="protein sequence ID" value="WZN61415.1"/>
    <property type="molecule type" value="Genomic_DNA"/>
</dbReference>
<dbReference type="Pfam" id="PF01613">
    <property type="entry name" value="Flavin_Reduct"/>
    <property type="match status" value="1"/>
</dbReference>
<dbReference type="InterPro" id="IPR012349">
    <property type="entry name" value="Split_barrel_FMN-bd"/>
</dbReference>
<protein>
    <submittedName>
        <fullName evidence="6">Flavin_Reduct domain-containing protein</fullName>
    </submittedName>
</protein>
<dbReference type="Gene3D" id="2.30.110.10">
    <property type="entry name" value="Electron Transport, Fmn-binding Protein, Chain A"/>
    <property type="match status" value="1"/>
</dbReference>
<comment type="similarity">
    <text evidence="4">Belongs to the flavoredoxin family.</text>
</comment>
<feature type="domain" description="Flavin reductase like" evidence="5">
    <location>
        <begin position="89"/>
        <end position="249"/>
    </location>
</feature>
<dbReference type="SUPFAM" id="SSF50475">
    <property type="entry name" value="FMN-binding split barrel"/>
    <property type="match status" value="1"/>
</dbReference>
<dbReference type="Proteomes" id="UP001472866">
    <property type="component" value="Chromosome 04"/>
</dbReference>
<evidence type="ECO:0000256" key="4">
    <source>
        <dbReference type="ARBA" id="ARBA00038054"/>
    </source>
</evidence>
<reference evidence="6 7" key="1">
    <citation type="submission" date="2024-03" db="EMBL/GenBank/DDBJ databases">
        <title>Complete genome sequence of the green alga Chloropicon roscoffensis RCC1871.</title>
        <authorList>
            <person name="Lemieux C."/>
            <person name="Pombert J.-F."/>
            <person name="Otis C."/>
            <person name="Turmel M."/>
        </authorList>
    </citation>
    <scope>NUCLEOTIDE SEQUENCE [LARGE SCALE GENOMIC DNA]</scope>
    <source>
        <strain evidence="6 7">RCC1871</strain>
    </source>
</reference>
<gene>
    <name evidence="6" type="ORF">HKI87_04g29500</name>
</gene>
<accession>A0AAX4P6Z4</accession>
<evidence type="ECO:0000313" key="7">
    <source>
        <dbReference type="Proteomes" id="UP001472866"/>
    </source>
</evidence>
<evidence type="ECO:0000256" key="2">
    <source>
        <dbReference type="ARBA" id="ARBA00022630"/>
    </source>
</evidence>
<dbReference type="AlphaFoldDB" id="A0AAX4P6Z4"/>
<evidence type="ECO:0000259" key="5">
    <source>
        <dbReference type="SMART" id="SM00903"/>
    </source>
</evidence>
<evidence type="ECO:0000313" key="6">
    <source>
        <dbReference type="EMBL" id="WZN61415.1"/>
    </source>
</evidence>
<dbReference type="GO" id="GO:0010181">
    <property type="term" value="F:FMN binding"/>
    <property type="evidence" value="ECO:0007669"/>
    <property type="project" value="InterPro"/>
</dbReference>
<keyword evidence="2" id="KW-0285">Flavoprotein</keyword>
<dbReference type="PANTHER" id="PTHR33798">
    <property type="entry name" value="FLAVOPROTEIN OXYGENASE"/>
    <property type="match status" value="1"/>
</dbReference>
<keyword evidence="7" id="KW-1185">Reference proteome</keyword>
<keyword evidence="3" id="KW-0288">FMN</keyword>
<comment type="cofactor">
    <cofactor evidence="1">
        <name>FMN</name>
        <dbReference type="ChEBI" id="CHEBI:58210"/>
    </cofactor>
</comment>
<evidence type="ECO:0000256" key="3">
    <source>
        <dbReference type="ARBA" id="ARBA00022643"/>
    </source>
</evidence>